<evidence type="ECO:0000313" key="2">
    <source>
        <dbReference type="EMBL" id="MDC7684727.1"/>
    </source>
</evidence>
<comment type="caution">
    <text evidence="2">The sequence shown here is derived from an EMBL/GenBank/DDBJ whole genome shotgun (WGS) entry which is preliminary data.</text>
</comment>
<accession>A0ABT5HXQ9</accession>
<dbReference type="Proteomes" id="UP001214854">
    <property type="component" value="Unassembled WGS sequence"/>
</dbReference>
<feature type="transmembrane region" description="Helical" evidence="1">
    <location>
        <begin position="20"/>
        <end position="42"/>
    </location>
</feature>
<feature type="transmembrane region" description="Helical" evidence="1">
    <location>
        <begin position="88"/>
        <end position="108"/>
    </location>
</feature>
<sequence length="119" mass="13331">MEVEKAKFKRQQEALVRSYIWWFVGALIAGTPFLASLISILLFTPLAALFVATAIIPVVFLIVFQKYFVDGNAVHLKQANNWLSNTTVLYTILILTMLAGSVIGFVIYSKIVGSFLIRF</sequence>
<keyword evidence="1" id="KW-0472">Membrane</keyword>
<gene>
    <name evidence="2" type="ORF">PQU92_15690</name>
</gene>
<keyword evidence="1" id="KW-0812">Transmembrane</keyword>
<dbReference type="RefSeq" id="WP_272749199.1">
    <property type="nucleotide sequence ID" value="NZ_JAQQKX010000015.1"/>
</dbReference>
<evidence type="ECO:0000256" key="1">
    <source>
        <dbReference type="SAM" id="Phobius"/>
    </source>
</evidence>
<name>A0ABT5HXQ9_9CAUL</name>
<organism evidence="2 3">
    <name type="scientific">Asticcacaulis aquaticus</name>
    <dbReference type="NCBI Taxonomy" id="2984212"/>
    <lineage>
        <taxon>Bacteria</taxon>
        <taxon>Pseudomonadati</taxon>
        <taxon>Pseudomonadota</taxon>
        <taxon>Alphaproteobacteria</taxon>
        <taxon>Caulobacterales</taxon>
        <taxon>Caulobacteraceae</taxon>
        <taxon>Asticcacaulis</taxon>
    </lineage>
</organism>
<protein>
    <submittedName>
        <fullName evidence="2">Uncharacterized protein</fullName>
    </submittedName>
</protein>
<evidence type="ECO:0000313" key="3">
    <source>
        <dbReference type="Proteomes" id="UP001214854"/>
    </source>
</evidence>
<proteinExistence type="predicted"/>
<reference evidence="2 3" key="1">
    <citation type="submission" date="2023-01" db="EMBL/GenBank/DDBJ databases">
        <title>Novel species of the genus Asticcacaulis isolated from rivers.</title>
        <authorList>
            <person name="Lu H."/>
        </authorList>
    </citation>
    <scope>NUCLEOTIDE SEQUENCE [LARGE SCALE GENOMIC DNA]</scope>
    <source>
        <strain evidence="2 3">BYS171W</strain>
    </source>
</reference>
<keyword evidence="1" id="KW-1133">Transmembrane helix</keyword>
<dbReference type="EMBL" id="JAQQKX010000015">
    <property type="protein sequence ID" value="MDC7684727.1"/>
    <property type="molecule type" value="Genomic_DNA"/>
</dbReference>
<keyword evidence="3" id="KW-1185">Reference proteome</keyword>
<feature type="transmembrane region" description="Helical" evidence="1">
    <location>
        <begin position="49"/>
        <end position="68"/>
    </location>
</feature>